<accession>A0ABD1K4U2</accession>
<proteinExistence type="predicted"/>
<sequence>MLVLYKSSQTPTDRGVAVLVAPQGPLLVGVESGEQFCLQSGSSLDRPPLQYTVCVGDNLRDLHQEVAPQLSLPSRELPDLGILRQTFWKFLPHEDSGLSVERELRTFSNRLRRHHLGEGVIVLNEHSTSLLASMDHDGSPSRRGLSKRQSRDLAFVKLLNISVTLSPLLSVDTRPFQTSMRDGTDNYWLSRPSHTRPVPLLTQWKGKYCVKLNLSNAEAVDWFLERVSVLQAHLSMEYVILEGGEGGPLEEAAQSTHALSGDDYAQQLVELAGRIGDNTIVTSGTRSSHRPHFIRMGRLRSEWSYAGIRGIIPALLHYSLLGYNFVIPDAFIFPDLTHCLLLWAAGGSLGEGLVADVELYARWLEIVAFLPVMAFHTPPWDFGEDWVRLAHTSPTTAMAVVLESEEP</sequence>
<evidence type="ECO:0000313" key="1">
    <source>
        <dbReference type="EMBL" id="KAL2094137.1"/>
    </source>
</evidence>
<dbReference type="PANTHER" id="PTHR43053:SF6">
    <property type="entry name" value="SITS-BINDING PROTEIN"/>
    <property type="match status" value="1"/>
</dbReference>
<dbReference type="AlphaFoldDB" id="A0ABD1K4U2"/>
<comment type="caution">
    <text evidence="1">The sequence shown here is derived from an EMBL/GenBank/DDBJ whole genome shotgun (WGS) entry which is preliminary data.</text>
</comment>
<dbReference type="EMBL" id="JBHFQA010000009">
    <property type="protein sequence ID" value="KAL2094137.1"/>
    <property type="molecule type" value="Genomic_DNA"/>
</dbReference>
<gene>
    <name evidence="1" type="ORF">ACEWY4_011449</name>
</gene>
<name>A0ABD1K4U2_9TELE</name>
<keyword evidence="2" id="KW-1185">Reference proteome</keyword>
<protein>
    <submittedName>
        <fullName evidence="1">Uncharacterized protein</fullName>
    </submittedName>
</protein>
<dbReference type="Proteomes" id="UP001591681">
    <property type="component" value="Unassembled WGS sequence"/>
</dbReference>
<dbReference type="PANTHER" id="PTHR43053">
    <property type="entry name" value="GLYCOSIDASE FAMILY 31"/>
    <property type="match status" value="1"/>
</dbReference>
<reference evidence="1 2" key="1">
    <citation type="submission" date="2024-09" db="EMBL/GenBank/DDBJ databases">
        <title>A chromosome-level genome assembly of Gray's grenadier anchovy, Coilia grayii.</title>
        <authorList>
            <person name="Fu Z."/>
        </authorList>
    </citation>
    <scope>NUCLEOTIDE SEQUENCE [LARGE SCALE GENOMIC DNA]</scope>
    <source>
        <strain evidence="1">G4</strain>
        <tissue evidence="1">Muscle</tissue>
    </source>
</reference>
<dbReference type="SUPFAM" id="SSF51445">
    <property type="entry name" value="(Trans)glycosidases"/>
    <property type="match status" value="1"/>
</dbReference>
<dbReference type="Gene3D" id="3.20.20.80">
    <property type="entry name" value="Glycosidases"/>
    <property type="match status" value="1"/>
</dbReference>
<dbReference type="InterPro" id="IPR017853">
    <property type="entry name" value="GH"/>
</dbReference>
<evidence type="ECO:0000313" key="2">
    <source>
        <dbReference type="Proteomes" id="UP001591681"/>
    </source>
</evidence>
<dbReference type="InterPro" id="IPR050985">
    <property type="entry name" value="Alpha-glycosidase_related"/>
</dbReference>
<organism evidence="1 2">
    <name type="scientific">Coilia grayii</name>
    <name type="common">Gray's grenadier anchovy</name>
    <dbReference type="NCBI Taxonomy" id="363190"/>
    <lineage>
        <taxon>Eukaryota</taxon>
        <taxon>Metazoa</taxon>
        <taxon>Chordata</taxon>
        <taxon>Craniata</taxon>
        <taxon>Vertebrata</taxon>
        <taxon>Euteleostomi</taxon>
        <taxon>Actinopterygii</taxon>
        <taxon>Neopterygii</taxon>
        <taxon>Teleostei</taxon>
        <taxon>Clupei</taxon>
        <taxon>Clupeiformes</taxon>
        <taxon>Clupeoidei</taxon>
        <taxon>Engraulidae</taxon>
        <taxon>Coilinae</taxon>
        <taxon>Coilia</taxon>
    </lineage>
</organism>